<dbReference type="AlphaFoldDB" id="A0A8J5ZEM9"/>
<dbReference type="Proteomes" id="UP000701853">
    <property type="component" value="Chromosome 4"/>
</dbReference>
<gene>
    <name evidence="1" type="ORF">CXB51_008133</name>
</gene>
<comment type="caution">
    <text evidence="1">The sequence shown here is derived from an EMBL/GenBank/DDBJ whole genome shotgun (WGS) entry which is preliminary data.</text>
</comment>
<dbReference type="PANTHER" id="PTHR31065">
    <property type="entry name" value="PLATZ TRANSCRIPTION FACTOR FAMILY PROTEIN"/>
    <property type="match status" value="1"/>
</dbReference>
<dbReference type="Pfam" id="PF04640">
    <property type="entry name" value="PLATZ"/>
    <property type="match status" value="1"/>
</dbReference>
<dbReference type="OrthoDB" id="1908108at2759"/>
<reference evidence="1 2" key="1">
    <citation type="journal article" date="2021" name="bioRxiv">
        <title>The Gossypium anomalum genome as a resource for cotton improvement and evolutionary analysis of hybrid incompatibility.</title>
        <authorList>
            <person name="Grover C.E."/>
            <person name="Yuan D."/>
            <person name="Arick M.A."/>
            <person name="Miller E.R."/>
            <person name="Hu G."/>
            <person name="Peterson D.G."/>
            <person name="Wendel J.F."/>
            <person name="Udall J.A."/>
        </authorList>
    </citation>
    <scope>NUCLEOTIDE SEQUENCE [LARGE SCALE GENOMIC DNA]</scope>
    <source>
        <strain evidence="1">JFW-Udall</strain>
        <tissue evidence="1">Leaf</tissue>
    </source>
</reference>
<sequence length="91" mass="10606">MIRRSSYHDMIRVSKIQKYLDISGVQTYVINSAKVVFINEKPQPRPGKGIINTCEVCNWHFKGFLEEEKANGNVIRFRGFIQQQQQPLKLP</sequence>
<name>A0A8J5ZEM9_9ROSI</name>
<evidence type="ECO:0000313" key="2">
    <source>
        <dbReference type="Proteomes" id="UP000701853"/>
    </source>
</evidence>
<protein>
    <submittedName>
        <fullName evidence="1">Uncharacterized protein</fullName>
    </submittedName>
</protein>
<evidence type="ECO:0000313" key="1">
    <source>
        <dbReference type="EMBL" id="KAG8496827.1"/>
    </source>
</evidence>
<dbReference type="PANTHER" id="PTHR31065:SF48">
    <property type="entry name" value="PLATZ TRANSCRIPTION FACTOR FAMILY PROTEIN"/>
    <property type="match status" value="1"/>
</dbReference>
<proteinExistence type="predicted"/>
<dbReference type="InterPro" id="IPR006734">
    <property type="entry name" value="PLATZ"/>
</dbReference>
<keyword evidence="2" id="KW-1185">Reference proteome</keyword>
<organism evidence="1 2">
    <name type="scientific">Gossypium anomalum</name>
    <dbReference type="NCBI Taxonomy" id="47600"/>
    <lineage>
        <taxon>Eukaryota</taxon>
        <taxon>Viridiplantae</taxon>
        <taxon>Streptophyta</taxon>
        <taxon>Embryophyta</taxon>
        <taxon>Tracheophyta</taxon>
        <taxon>Spermatophyta</taxon>
        <taxon>Magnoliopsida</taxon>
        <taxon>eudicotyledons</taxon>
        <taxon>Gunneridae</taxon>
        <taxon>Pentapetalae</taxon>
        <taxon>rosids</taxon>
        <taxon>malvids</taxon>
        <taxon>Malvales</taxon>
        <taxon>Malvaceae</taxon>
        <taxon>Malvoideae</taxon>
        <taxon>Gossypium</taxon>
    </lineage>
</organism>
<dbReference type="EMBL" id="JAHUZN010000004">
    <property type="protein sequence ID" value="KAG8496827.1"/>
    <property type="molecule type" value="Genomic_DNA"/>
</dbReference>
<accession>A0A8J5ZEM9</accession>